<dbReference type="SUPFAM" id="SSF51395">
    <property type="entry name" value="FMN-linked oxidoreductases"/>
    <property type="match status" value="1"/>
</dbReference>
<evidence type="ECO:0000259" key="1">
    <source>
        <dbReference type="Pfam" id="PF00724"/>
    </source>
</evidence>
<dbReference type="InterPro" id="IPR013785">
    <property type="entry name" value="Aldolase_TIM"/>
</dbReference>
<dbReference type="PANTHER" id="PTHR22893:SF91">
    <property type="entry name" value="NADPH DEHYDROGENASE 2-RELATED"/>
    <property type="match status" value="1"/>
</dbReference>
<dbReference type="EMBL" id="JAEPRB010000026">
    <property type="protein sequence ID" value="KAG2225575.1"/>
    <property type="molecule type" value="Genomic_DNA"/>
</dbReference>
<evidence type="ECO:0000313" key="2">
    <source>
        <dbReference type="EMBL" id="KAG2225575.1"/>
    </source>
</evidence>
<dbReference type="Proteomes" id="UP000646827">
    <property type="component" value="Unassembled WGS sequence"/>
</dbReference>
<dbReference type="PANTHER" id="PTHR22893">
    <property type="entry name" value="NADH OXIDOREDUCTASE-RELATED"/>
    <property type="match status" value="1"/>
</dbReference>
<dbReference type="AlphaFoldDB" id="A0A8H7VM07"/>
<dbReference type="OrthoDB" id="276546at2759"/>
<evidence type="ECO:0000313" key="3">
    <source>
        <dbReference type="Proteomes" id="UP000646827"/>
    </source>
</evidence>
<feature type="domain" description="NADH:flavin oxidoreductase/NADH oxidase N-terminal" evidence="1">
    <location>
        <begin position="3"/>
        <end position="323"/>
    </location>
</feature>
<dbReference type="Gene3D" id="3.20.20.70">
    <property type="entry name" value="Aldolase class I"/>
    <property type="match status" value="1"/>
</dbReference>
<organism evidence="2 3">
    <name type="scientific">Circinella minor</name>
    <dbReference type="NCBI Taxonomy" id="1195481"/>
    <lineage>
        <taxon>Eukaryota</taxon>
        <taxon>Fungi</taxon>
        <taxon>Fungi incertae sedis</taxon>
        <taxon>Mucoromycota</taxon>
        <taxon>Mucoromycotina</taxon>
        <taxon>Mucoromycetes</taxon>
        <taxon>Mucorales</taxon>
        <taxon>Lichtheimiaceae</taxon>
        <taxon>Circinella</taxon>
    </lineage>
</organism>
<proteinExistence type="predicted"/>
<reference evidence="2 3" key="1">
    <citation type="submission" date="2020-12" db="EMBL/GenBank/DDBJ databases">
        <title>Metabolic potential, ecology and presence of endohyphal bacteria is reflected in genomic diversity of Mucoromycotina.</title>
        <authorList>
            <person name="Muszewska A."/>
            <person name="Okrasinska A."/>
            <person name="Steczkiewicz K."/>
            <person name="Drgas O."/>
            <person name="Orlowska M."/>
            <person name="Perlinska-Lenart U."/>
            <person name="Aleksandrzak-Piekarczyk T."/>
            <person name="Szatraj K."/>
            <person name="Zielenkiewicz U."/>
            <person name="Pilsyk S."/>
            <person name="Malc E."/>
            <person name="Mieczkowski P."/>
            <person name="Kruszewska J.S."/>
            <person name="Biernat P."/>
            <person name="Pawlowska J."/>
        </authorList>
    </citation>
    <scope>NUCLEOTIDE SEQUENCE [LARGE SCALE GENOMIC DNA]</scope>
    <source>
        <strain evidence="2 3">CBS 142.35</strain>
    </source>
</reference>
<dbReference type="Pfam" id="PF00724">
    <property type="entry name" value="Oxidored_FMN"/>
    <property type="match status" value="1"/>
</dbReference>
<dbReference type="GO" id="GO:0010181">
    <property type="term" value="F:FMN binding"/>
    <property type="evidence" value="ECO:0007669"/>
    <property type="project" value="InterPro"/>
</dbReference>
<protein>
    <recommendedName>
        <fullName evidence="1">NADH:flavin oxidoreductase/NADH oxidase N-terminal domain-containing protein</fullName>
    </recommendedName>
</protein>
<dbReference type="CDD" id="cd02933">
    <property type="entry name" value="OYE_like_FMN"/>
    <property type="match status" value="1"/>
</dbReference>
<gene>
    <name evidence="2" type="ORF">INT45_013686</name>
</gene>
<comment type="caution">
    <text evidence="2">The sequence shown here is derived from an EMBL/GenBank/DDBJ whole genome shotgun (WGS) entry which is preliminary data.</text>
</comment>
<name>A0A8H7VM07_9FUNG</name>
<sequence>MALFEPIQVGTNQLQHRIVLAPLTRLRADENNAATDLIVEYYSQRATPGGLLISEAILTSLKNGNIPGFPALSTDNQIESWRKVTDAVHAKSSVIFAQLIHLGRVGPSQPPVGPSAIAPRGLNASANNKPYETPRELTKSEIKDIIQEFVIAAKNAIKAGFDGVELHGANGSNSNMRTDEYGGSIENRARFVFEVTDAVSNAIGVERTSNRFSPWSGNLDVEDDTPYETWSYIVKHLNPNLAYVHFVEPRDDYVRAKPDFDNSLDPFRALWKGPFISAGGYSTNSKLIAKTAEEKPKNLIAVGRTFIANPDLVERLKHQWPLNKYNRDTFYGGSEVGYTDYPFYDNGNNA</sequence>
<dbReference type="InterPro" id="IPR045247">
    <property type="entry name" value="Oye-like"/>
</dbReference>
<dbReference type="InterPro" id="IPR001155">
    <property type="entry name" value="OxRdtase_FMN_N"/>
</dbReference>
<accession>A0A8H7VM07</accession>
<keyword evidence="3" id="KW-1185">Reference proteome</keyword>
<dbReference type="GO" id="GO:0016491">
    <property type="term" value="F:oxidoreductase activity"/>
    <property type="evidence" value="ECO:0007669"/>
    <property type="project" value="InterPro"/>
</dbReference>